<dbReference type="AlphaFoldDB" id="A0A7G6E7R8"/>
<accession>A0A7G6E7R8</accession>
<keyword evidence="1" id="KW-1133">Transmembrane helix</keyword>
<evidence type="ECO:0000313" key="2">
    <source>
        <dbReference type="EMBL" id="QNB48122.1"/>
    </source>
</evidence>
<dbReference type="OrthoDB" id="9778331at2"/>
<dbReference type="Proteomes" id="UP000515847">
    <property type="component" value="Chromosome"/>
</dbReference>
<dbReference type="KEGG" id="tfr:BR63_18730"/>
<dbReference type="RefSeq" id="WP_034420778.1">
    <property type="nucleotide sequence ID" value="NZ_CP045798.1"/>
</dbReference>
<organism evidence="2 3">
    <name type="scientific">Thermanaerosceptrum fracticalcis</name>
    <dbReference type="NCBI Taxonomy" id="1712410"/>
    <lineage>
        <taxon>Bacteria</taxon>
        <taxon>Bacillati</taxon>
        <taxon>Bacillota</taxon>
        <taxon>Clostridia</taxon>
        <taxon>Eubacteriales</taxon>
        <taxon>Peptococcaceae</taxon>
        <taxon>Thermanaerosceptrum</taxon>
    </lineage>
</organism>
<keyword evidence="1" id="KW-0812">Transmembrane</keyword>
<name>A0A7G6E7R8_THEFR</name>
<dbReference type="EMBL" id="CP045798">
    <property type="protein sequence ID" value="QNB48122.1"/>
    <property type="molecule type" value="Genomic_DNA"/>
</dbReference>
<evidence type="ECO:0000313" key="3">
    <source>
        <dbReference type="Proteomes" id="UP000515847"/>
    </source>
</evidence>
<reference evidence="2 3" key="1">
    <citation type="journal article" date="2019" name="Front. Microbiol.">
        <title>Thermoanaerosceptrum fracticalcis gen. nov. sp. nov., a Novel Fumarate-Fermenting Microorganism From a Deep Fractured Carbonate Aquifer of the US Great Basin.</title>
        <authorList>
            <person name="Hamilton-Brehm S.D."/>
            <person name="Stewart L.E."/>
            <person name="Zavarin M."/>
            <person name="Caldwell M."/>
            <person name="Lawson P.A."/>
            <person name="Onstott T.C."/>
            <person name="Grzymski J."/>
            <person name="Neveux I."/>
            <person name="Lollar B.S."/>
            <person name="Russell C.E."/>
            <person name="Moser D.P."/>
        </authorList>
    </citation>
    <scope>NUCLEOTIDE SEQUENCE [LARGE SCALE GENOMIC DNA]</scope>
    <source>
        <strain evidence="2 3">DRI-13</strain>
    </source>
</reference>
<keyword evidence="3" id="KW-1185">Reference proteome</keyword>
<dbReference type="InterPro" id="IPR023090">
    <property type="entry name" value="UPF0702_alpha/beta_dom_sf"/>
</dbReference>
<gene>
    <name evidence="2" type="ORF">BR63_18730</name>
</gene>
<proteinExistence type="predicted"/>
<sequence length="101" mass="11534">MDKFLEALFRGALVYMTLLLVLIFAILTISTGYLSLKNRTFRRVVLVADGEIIHKNLHALGLDETFVWETIQDLGMEDLSQIDVLEMSEDGSIYLNKKKNL</sequence>
<protein>
    <recommendedName>
        <fullName evidence="4">DUF421 domain-containing protein</fullName>
    </recommendedName>
</protein>
<feature type="transmembrane region" description="Helical" evidence="1">
    <location>
        <begin position="12"/>
        <end position="36"/>
    </location>
</feature>
<evidence type="ECO:0000256" key="1">
    <source>
        <dbReference type="SAM" id="Phobius"/>
    </source>
</evidence>
<keyword evidence="1" id="KW-0472">Membrane</keyword>
<dbReference type="Gene3D" id="3.30.240.20">
    <property type="entry name" value="bsu07140 like domains"/>
    <property type="match status" value="1"/>
</dbReference>
<evidence type="ECO:0008006" key="4">
    <source>
        <dbReference type="Google" id="ProtNLM"/>
    </source>
</evidence>